<feature type="domain" description="NAD-dependent epimerase/dehydratase" evidence="2">
    <location>
        <begin position="4"/>
        <end position="230"/>
    </location>
</feature>
<comment type="similarity">
    <text evidence="1">Belongs to the NAD(P)-dependent epimerase/dehydratase family.</text>
</comment>
<sequence>MSQVLITGGLGAIGAPLTEELESRGHEVWIADLPWSERERYYRCDVSEYRQLESVFEDRDFDYVYHLAAEFGRKNGEDFYETMWKSNAIGTKNVLRLQREHGFRMVFSSSSEVYGDYDDVMVEDVPRRVGPRQLNDYAISKWVNEQQILNATDRYGTETVRVRFFNTYGPGEYYSEYRSVVAKFCYRALHDLPYHVYEDHHRSFTYIDDTIVTLANVVEHFNPGEVYNIGGERYRNIEELSDIVLDYLDKDDDLVEYRGTEEHNTLNKRASVEKAKRDLGHEQRITLEEGVPETIEWMREVYDVE</sequence>
<keyword evidence="4" id="KW-1185">Reference proteome</keyword>
<dbReference type="SUPFAM" id="SSF51735">
    <property type="entry name" value="NAD(P)-binding Rossmann-fold domains"/>
    <property type="match status" value="1"/>
</dbReference>
<dbReference type="Pfam" id="PF01370">
    <property type="entry name" value="Epimerase"/>
    <property type="match status" value="1"/>
</dbReference>
<evidence type="ECO:0000256" key="1">
    <source>
        <dbReference type="ARBA" id="ARBA00007637"/>
    </source>
</evidence>
<dbReference type="GeneID" id="79317515"/>
<dbReference type="PANTHER" id="PTHR43000">
    <property type="entry name" value="DTDP-D-GLUCOSE 4,6-DEHYDRATASE-RELATED"/>
    <property type="match status" value="1"/>
</dbReference>
<dbReference type="Gene3D" id="3.40.50.720">
    <property type="entry name" value="NAD(P)-binding Rossmann-like Domain"/>
    <property type="match status" value="1"/>
</dbReference>
<dbReference type="RefSeq" id="WP_276305898.1">
    <property type="nucleotide sequence ID" value="NZ_CP119993.1"/>
</dbReference>
<organism evidence="3 4">
    <name type="scientific">Halomarina halobia</name>
    <dbReference type="NCBI Taxonomy" id="3033386"/>
    <lineage>
        <taxon>Archaea</taxon>
        <taxon>Methanobacteriati</taxon>
        <taxon>Methanobacteriota</taxon>
        <taxon>Stenosarchaea group</taxon>
        <taxon>Halobacteria</taxon>
        <taxon>Halobacteriales</taxon>
        <taxon>Natronomonadaceae</taxon>
        <taxon>Halomarina</taxon>
    </lineage>
</organism>
<dbReference type="Proteomes" id="UP001596547">
    <property type="component" value="Unassembled WGS sequence"/>
</dbReference>
<name>A0ABD6ADP9_9EURY</name>
<comment type="caution">
    <text evidence="3">The sequence shown here is derived from an EMBL/GenBank/DDBJ whole genome shotgun (WGS) entry which is preliminary data.</text>
</comment>
<gene>
    <name evidence="3" type="ORF">ACFQPE_16135</name>
</gene>
<evidence type="ECO:0000313" key="3">
    <source>
        <dbReference type="EMBL" id="MFC7318311.1"/>
    </source>
</evidence>
<dbReference type="InterPro" id="IPR001509">
    <property type="entry name" value="Epimerase_deHydtase"/>
</dbReference>
<dbReference type="InterPro" id="IPR036291">
    <property type="entry name" value="NAD(P)-bd_dom_sf"/>
</dbReference>
<dbReference type="AlphaFoldDB" id="A0ABD6ADP9"/>
<accession>A0ABD6ADP9</accession>
<protein>
    <submittedName>
        <fullName evidence="3">NAD-dependent epimerase/dehydratase family protein</fullName>
    </submittedName>
</protein>
<dbReference type="EMBL" id="JBHTBF010000003">
    <property type="protein sequence ID" value="MFC7318311.1"/>
    <property type="molecule type" value="Genomic_DNA"/>
</dbReference>
<reference evidence="3 4" key="1">
    <citation type="journal article" date="2019" name="Int. J. Syst. Evol. Microbiol.">
        <title>The Global Catalogue of Microorganisms (GCM) 10K type strain sequencing project: providing services to taxonomists for standard genome sequencing and annotation.</title>
        <authorList>
            <consortium name="The Broad Institute Genomics Platform"/>
            <consortium name="The Broad Institute Genome Sequencing Center for Infectious Disease"/>
            <person name="Wu L."/>
            <person name="Ma J."/>
        </authorList>
    </citation>
    <scope>NUCLEOTIDE SEQUENCE [LARGE SCALE GENOMIC DNA]</scope>
    <source>
        <strain evidence="3 4">PSR21</strain>
    </source>
</reference>
<evidence type="ECO:0000259" key="2">
    <source>
        <dbReference type="Pfam" id="PF01370"/>
    </source>
</evidence>
<evidence type="ECO:0000313" key="4">
    <source>
        <dbReference type="Proteomes" id="UP001596547"/>
    </source>
</evidence>
<proteinExistence type="inferred from homology"/>